<dbReference type="KEGG" id="rtg:NCTC13098_01156"/>
<evidence type="ECO:0000256" key="1">
    <source>
        <dbReference type="SAM" id="SignalP"/>
    </source>
</evidence>
<feature type="signal peptide" evidence="1">
    <location>
        <begin position="1"/>
        <end position="27"/>
    </location>
</feature>
<sequence length="52" mass="5566">MHSIRWPLMGQALFVAFITSAMVPAFAEEAAPQPGGTLKIASLQPDLTPSIR</sequence>
<name>A0A3P8JNJ8_RAOTE</name>
<protein>
    <submittedName>
        <fullName evidence="2">Uncharacterized protein</fullName>
    </submittedName>
</protein>
<evidence type="ECO:0000313" key="3">
    <source>
        <dbReference type="Proteomes" id="UP000274346"/>
    </source>
</evidence>
<accession>A0A3P8JNJ8</accession>
<dbReference type="EMBL" id="LR131271">
    <property type="protein sequence ID" value="VDR24857.1"/>
    <property type="molecule type" value="Genomic_DNA"/>
</dbReference>
<dbReference type="AlphaFoldDB" id="A0A3P8JNJ8"/>
<evidence type="ECO:0000313" key="2">
    <source>
        <dbReference type="EMBL" id="VDR24857.1"/>
    </source>
</evidence>
<proteinExistence type="predicted"/>
<gene>
    <name evidence="2" type="ORF">NCTC13098_01156</name>
</gene>
<keyword evidence="1" id="KW-0732">Signal</keyword>
<dbReference type="Proteomes" id="UP000274346">
    <property type="component" value="Chromosome"/>
</dbReference>
<reference evidence="2 3" key="1">
    <citation type="submission" date="2018-12" db="EMBL/GenBank/DDBJ databases">
        <authorList>
            <consortium name="Pathogen Informatics"/>
        </authorList>
    </citation>
    <scope>NUCLEOTIDE SEQUENCE [LARGE SCALE GENOMIC DNA]</scope>
    <source>
        <strain evidence="2 3">NCTC13098</strain>
    </source>
</reference>
<feature type="chain" id="PRO_5018055409" evidence="1">
    <location>
        <begin position="28"/>
        <end position="52"/>
    </location>
</feature>
<organism evidence="2 3">
    <name type="scientific">Raoultella terrigena</name>
    <name type="common">Klebsiella terrigena</name>
    <dbReference type="NCBI Taxonomy" id="577"/>
    <lineage>
        <taxon>Bacteria</taxon>
        <taxon>Pseudomonadati</taxon>
        <taxon>Pseudomonadota</taxon>
        <taxon>Gammaproteobacteria</taxon>
        <taxon>Enterobacterales</taxon>
        <taxon>Enterobacteriaceae</taxon>
        <taxon>Klebsiella/Raoultella group</taxon>
        <taxon>Raoultella</taxon>
    </lineage>
</organism>